<proteinExistence type="predicted"/>
<dbReference type="EMBL" id="JAHRIQ010014153">
    <property type="protein sequence ID" value="MEQ2225962.1"/>
    <property type="molecule type" value="Genomic_DNA"/>
</dbReference>
<evidence type="ECO:0000313" key="2">
    <source>
        <dbReference type="Proteomes" id="UP001482620"/>
    </source>
</evidence>
<organism evidence="1 2">
    <name type="scientific">Ilyodon furcidens</name>
    <name type="common">goldbreast splitfin</name>
    <dbReference type="NCBI Taxonomy" id="33524"/>
    <lineage>
        <taxon>Eukaryota</taxon>
        <taxon>Metazoa</taxon>
        <taxon>Chordata</taxon>
        <taxon>Craniata</taxon>
        <taxon>Vertebrata</taxon>
        <taxon>Euteleostomi</taxon>
        <taxon>Actinopterygii</taxon>
        <taxon>Neopterygii</taxon>
        <taxon>Teleostei</taxon>
        <taxon>Neoteleostei</taxon>
        <taxon>Acanthomorphata</taxon>
        <taxon>Ovalentaria</taxon>
        <taxon>Atherinomorphae</taxon>
        <taxon>Cyprinodontiformes</taxon>
        <taxon>Goodeidae</taxon>
        <taxon>Ilyodon</taxon>
    </lineage>
</organism>
<keyword evidence="2" id="KW-1185">Reference proteome</keyword>
<name>A0ABV0SZD0_9TELE</name>
<accession>A0ABV0SZD0</accession>
<protein>
    <submittedName>
        <fullName evidence="1">Uncharacterized protein</fullName>
    </submittedName>
</protein>
<dbReference type="Proteomes" id="UP001482620">
    <property type="component" value="Unassembled WGS sequence"/>
</dbReference>
<comment type="caution">
    <text evidence="1">The sequence shown here is derived from an EMBL/GenBank/DDBJ whole genome shotgun (WGS) entry which is preliminary data.</text>
</comment>
<gene>
    <name evidence="1" type="ORF">ILYODFUR_022914</name>
</gene>
<reference evidence="1 2" key="1">
    <citation type="submission" date="2021-06" db="EMBL/GenBank/DDBJ databases">
        <authorList>
            <person name="Palmer J.M."/>
        </authorList>
    </citation>
    <scope>NUCLEOTIDE SEQUENCE [LARGE SCALE GENOMIC DNA]</scope>
    <source>
        <strain evidence="2">if_2019</strain>
        <tissue evidence="1">Muscle</tissue>
    </source>
</reference>
<sequence length="79" mass="8111">MGQSTEAEVGNVFCLSFQGADGDGGGVIEGGQAGSVFPAADRGSSQVLGYFSSKWRSRVCSLLLHGCGGRILLVLQQCS</sequence>
<evidence type="ECO:0000313" key="1">
    <source>
        <dbReference type="EMBL" id="MEQ2225962.1"/>
    </source>
</evidence>